<reference evidence="12 13" key="1">
    <citation type="journal article" date="2013" name="BMC Genomics">
        <title>Reconstruction of the lipid metabolism for the microalga Monoraphidium neglectum from its genome sequence reveals characteristics suitable for biofuel production.</title>
        <authorList>
            <person name="Bogen C."/>
            <person name="Al-Dilaimi A."/>
            <person name="Albersmeier A."/>
            <person name="Wichmann J."/>
            <person name="Grundmann M."/>
            <person name="Rupp O."/>
            <person name="Lauersen K.J."/>
            <person name="Blifernez-Klassen O."/>
            <person name="Kalinowski J."/>
            <person name="Goesmann A."/>
            <person name="Mussgnug J.H."/>
            <person name="Kruse O."/>
        </authorList>
    </citation>
    <scope>NUCLEOTIDE SEQUENCE [LARGE SCALE GENOMIC DNA]</scope>
    <source>
        <strain evidence="12 13">SAG 48.87</strain>
    </source>
</reference>
<dbReference type="SMART" id="SM00332">
    <property type="entry name" value="PP2Cc"/>
    <property type="match status" value="1"/>
</dbReference>
<dbReference type="InterPro" id="IPR036457">
    <property type="entry name" value="PPM-type-like_dom_sf"/>
</dbReference>
<evidence type="ECO:0000256" key="8">
    <source>
        <dbReference type="ARBA" id="ARBA00023211"/>
    </source>
</evidence>
<dbReference type="AlphaFoldDB" id="A0A0D2JGP7"/>
<evidence type="ECO:0000259" key="11">
    <source>
        <dbReference type="PROSITE" id="PS51746"/>
    </source>
</evidence>
<dbReference type="InterPro" id="IPR001932">
    <property type="entry name" value="PPM-type_phosphatase-like_dom"/>
</dbReference>
<feature type="compositionally biased region" description="Low complexity" evidence="10">
    <location>
        <begin position="322"/>
        <end position="341"/>
    </location>
</feature>
<dbReference type="Pfam" id="PF00481">
    <property type="entry name" value="PP2C"/>
    <property type="match status" value="1"/>
</dbReference>
<keyword evidence="13" id="KW-1185">Reference proteome</keyword>
<comment type="cofactor">
    <cofactor evidence="2">
        <name>Mg(2+)</name>
        <dbReference type="ChEBI" id="CHEBI:18420"/>
    </cofactor>
</comment>
<evidence type="ECO:0000256" key="10">
    <source>
        <dbReference type="SAM" id="MobiDB-lite"/>
    </source>
</evidence>
<evidence type="ECO:0000256" key="7">
    <source>
        <dbReference type="ARBA" id="ARBA00022912"/>
    </source>
</evidence>
<dbReference type="EMBL" id="KK102137">
    <property type="protein sequence ID" value="KIY98572.1"/>
    <property type="molecule type" value="Genomic_DNA"/>
</dbReference>
<dbReference type="GO" id="GO:0046872">
    <property type="term" value="F:metal ion binding"/>
    <property type="evidence" value="ECO:0007669"/>
    <property type="project" value="UniProtKB-KW"/>
</dbReference>
<dbReference type="GO" id="GO:0004722">
    <property type="term" value="F:protein serine/threonine phosphatase activity"/>
    <property type="evidence" value="ECO:0007669"/>
    <property type="project" value="UniProtKB-EC"/>
</dbReference>
<dbReference type="PANTHER" id="PTHR47992">
    <property type="entry name" value="PROTEIN PHOSPHATASE"/>
    <property type="match status" value="1"/>
</dbReference>
<keyword evidence="5 9" id="KW-0378">Hydrolase</keyword>
<feature type="compositionally biased region" description="Low complexity" evidence="10">
    <location>
        <begin position="201"/>
        <end position="211"/>
    </location>
</feature>
<keyword evidence="8" id="KW-0464">Manganese</keyword>
<accession>A0A0D2JGP7</accession>
<evidence type="ECO:0000256" key="3">
    <source>
        <dbReference type="ARBA" id="ARBA00013081"/>
    </source>
</evidence>
<dbReference type="InterPro" id="IPR015655">
    <property type="entry name" value="PP2C"/>
</dbReference>
<proteinExistence type="inferred from homology"/>
<dbReference type="OrthoDB" id="10264738at2759"/>
<keyword evidence="6" id="KW-0460">Magnesium</keyword>
<feature type="region of interest" description="Disordered" evidence="10">
    <location>
        <begin position="192"/>
        <end position="227"/>
    </location>
</feature>
<evidence type="ECO:0000256" key="1">
    <source>
        <dbReference type="ARBA" id="ARBA00001936"/>
    </source>
</evidence>
<dbReference type="RefSeq" id="XP_013897592.1">
    <property type="nucleotide sequence ID" value="XM_014042138.1"/>
</dbReference>
<name>A0A0D2JGP7_9CHLO</name>
<dbReference type="CDD" id="cd00143">
    <property type="entry name" value="PP2Cc"/>
    <property type="match status" value="1"/>
</dbReference>
<dbReference type="PROSITE" id="PS51746">
    <property type="entry name" value="PPM_2"/>
    <property type="match status" value="1"/>
</dbReference>
<dbReference type="InterPro" id="IPR000222">
    <property type="entry name" value="PP2C_BS"/>
</dbReference>
<keyword evidence="7 9" id="KW-0904">Protein phosphatase</keyword>
<dbReference type="Proteomes" id="UP000054498">
    <property type="component" value="Unassembled WGS sequence"/>
</dbReference>
<gene>
    <name evidence="12" type="ORF">MNEG_9388</name>
</gene>
<feature type="compositionally biased region" description="Gly residues" evidence="10">
    <location>
        <begin position="212"/>
        <end position="227"/>
    </location>
</feature>
<comment type="similarity">
    <text evidence="9">Belongs to the PP2C family.</text>
</comment>
<organism evidence="12 13">
    <name type="scientific">Monoraphidium neglectum</name>
    <dbReference type="NCBI Taxonomy" id="145388"/>
    <lineage>
        <taxon>Eukaryota</taxon>
        <taxon>Viridiplantae</taxon>
        <taxon>Chlorophyta</taxon>
        <taxon>core chlorophytes</taxon>
        <taxon>Chlorophyceae</taxon>
        <taxon>CS clade</taxon>
        <taxon>Sphaeropleales</taxon>
        <taxon>Selenastraceae</taxon>
        <taxon>Monoraphidium</taxon>
    </lineage>
</organism>
<evidence type="ECO:0000256" key="4">
    <source>
        <dbReference type="ARBA" id="ARBA00022723"/>
    </source>
</evidence>
<protein>
    <recommendedName>
        <fullName evidence="3">protein-serine/threonine phosphatase</fullName>
        <ecNumber evidence="3">3.1.3.16</ecNumber>
    </recommendedName>
</protein>
<dbReference type="GeneID" id="25742263"/>
<dbReference type="SUPFAM" id="SSF81606">
    <property type="entry name" value="PP2C-like"/>
    <property type="match status" value="1"/>
</dbReference>
<feature type="compositionally biased region" description="Basic and acidic residues" evidence="10">
    <location>
        <begin position="360"/>
        <end position="375"/>
    </location>
</feature>
<evidence type="ECO:0000256" key="2">
    <source>
        <dbReference type="ARBA" id="ARBA00001946"/>
    </source>
</evidence>
<comment type="cofactor">
    <cofactor evidence="1">
        <name>Mn(2+)</name>
        <dbReference type="ChEBI" id="CHEBI:29035"/>
    </cofactor>
</comment>
<feature type="domain" description="PPM-type phosphatase" evidence="11">
    <location>
        <begin position="231"/>
        <end position="559"/>
    </location>
</feature>
<sequence>MVGSTSNGGSGSGVNRVPLPEQETLLVPLTAAPPMAARPPGPCACSAGAEGGTASSACSCGNGGGGGGGGGGGANPVTASGRRCSYGEAAACGACRGAGAAGGACCGATLRGATSAALAEDGSSSHGAALQGSPSDPCTCPPFAVKATCGKRPIMEDTYALCPNICELPMPPMAVDFADKLPQRIAVQLAHGEPSTEDCDAASPAGTSAGPAPGGRDGGGGGSGGSGSTFGSSVDGVCALEKLHFFGVYDGHGGIQASQHCAARLHHHLSAALRGMAASLLAQAVVGSVESAASLEALPEGPWQQAVVPEVQFVAVYREQADGAAPRDAPDGANGRADFAAGGAGGAAPGPEVASEDEEALRALTRESSSPEHKKGAGGSPRAANSAGGGGEASGEASGGDEAASDGSECPSSGMCALLEDALREAFLKTDEEFSIDGTAGLVGSTAVCALVGTHHVWIANCGDSRAVLCRGGQAVQVTDDHKPERADEAERVEKAGGQVLYWNGHRVMGVLAMSRAIGDHCLRPYVIPEPERGSALPGGGAGGRCGAPAARWLPAAGP</sequence>
<keyword evidence="4" id="KW-0479">Metal-binding</keyword>
<dbReference type="EC" id="3.1.3.16" evidence="3"/>
<evidence type="ECO:0000313" key="13">
    <source>
        <dbReference type="Proteomes" id="UP000054498"/>
    </source>
</evidence>
<evidence type="ECO:0000256" key="9">
    <source>
        <dbReference type="RuleBase" id="RU003465"/>
    </source>
</evidence>
<dbReference type="Gene3D" id="3.60.40.10">
    <property type="entry name" value="PPM-type phosphatase domain"/>
    <property type="match status" value="1"/>
</dbReference>
<feature type="compositionally biased region" description="Low complexity" evidence="10">
    <location>
        <begin position="394"/>
        <end position="409"/>
    </location>
</feature>
<dbReference type="STRING" id="145388.A0A0D2JGP7"/>
<evidence type="ECO:0000256" key="6">
    <source>
        <dbReference type="ARBA" id="ARBA00022842"/>
    </source>
</evidence>
<dbReference type="PROSITE" id="PS01032">
    <property type="entry name" value="PPM_1"/>
    <property type="match status" value="1"/>
</dbReference>
<dbReference type="KEGG" id="mng:MNEG_9388"/>
<evidence type="ECO:0000313" key="12">
    <source>
        <dbReference type="EMBL" id="KIY98572.1"/>
    </source>
</evidence>
<evidence type="ECO:0000256" key="5">
    <source>
        <dbReference type="ARBA" id="ARBA00022801"/>
    </source>
</evidence>
<feature type="region of interest" description="Disordered" evidence="10">
    <location>
        <begin position="322"/>
        <end position="411"/>
    </location>
</feature>